<sequence length="450" mass="50297">MRRILYIIWLIPFLWIIGGERLLLPVVVVAVFGLSIFNIGSLPRPVFWLLLFLAAYLVSALQVESTVRYITFFWDFLIYLCLFLVAFHFYRASESFHDVELVVRHLVMLMFLFHLLALTYFIIGDWRFETLIGKLIPASIKATQVGSKVAVHGVGRELYFLGIGTRLASVFVSSMQYAAASLLTIPSAFYFMFRGSRSSRMFFALVFVVSCVGMFFSQGRTAIVLSALAVISMIVAHPLARSRYFSRSGSVLMVAVIAAFGGIVYLISHSVLFEYFDYYFVQQRASSYEERFEIYSLSMQEIIKSPVLGHGTQTTVEDIGIPLGSHNWYMSVLYKQGLLGFIPFIVFLTITYAKSINNIFAFGRLDGRRNFSLMLAVTVCAHAALCLTAEPVVDAIHVFFISIYFGAIYSIDKLWRVSANASNADGALMAPTEGSAGTFGDALPGRGPLP</sequence>
<feature type="domain" description="O-antigen ligase-related" evidence="6">
    <location>
        <begin position="205"/>
        <end position="345"/>
    </location>
</feature>
<evidence type="ECO:0000256" key="3">
    <source>
        <dbReference type="ARBA" id="ARBA00022989"/>
    </source>
</evidence>
<feature type="transmembrane region" description="Helical" evidence="5">
    <location>
        <begin position="46"/>
        <end position="63"/>
    </location>
</feature>
<dbReference type="GO" id="GO:0016874">
    <property type="term" value="F:ligase activity"/>
    <property type="evidence" value="ECO:0007669"/>
    <property type="project" value="UniProtKB-KW"/>
</dbReference>
<dbReference type="RefSeq" id="WP_370564008.1">
    <property type="nucleotide sequence ID" value="NZ_JBFWIB010000006.1"/>
</dbReference>
<dbReference type="PANTHER" id="PTHR37422">
    <property type="entry name" value="TEICHURONIC ACID BIOSYNTHESIS PROTEIN TUAE"/>
    <property type="match status" value="1"/>
</dbReference>
<comment type="caution">
    <text evidence="7">The sequence shown here is derived from an EMBL/GenBank/DDBJ whole genome shotgun (WGS) entry which is preliminary data.</text>
</comment>
<accession>A0ABV4HQA9</accession>
<evidence type="ECO:0000259" key="6">
    <source>
        <dbReference type="Pfam" id="PF04932"/>
    </source>
</evidence>
<evidence type="ECO:0000256" key="1">
    <source>
        <dbReference type="ARBA" id="ARBA00004141"/>
    </source>
</evidence>
<feature type="transmembrane region" description="Helical" evidence="5">
    <location>
        <begin position="6"/>
        <end position="34"/>
    </location>
</feature>
<feature type="transmembrane region" description="Helical" evidence="5">
    <location>
        <begin position="371"/>
        <end position="389"/>
    </location>
</feature>
<feature type="transmembrane region" description="Helical" evidence="5">
    <location>
        <begin position="69"/>
        <end position="90"/>
    </location>
</feature>
<protein>
    <submittedName>
        <fullName evidence="7">O-antigen ligase family protein</fullName>
    </submittedName>
</protein>
<evidence type="ECO:0000313" key="7">
    <source>
        <dbReference type="EMBL" id="MEZ0474021.1"/>
    </source>
</evidence>
<organism evidence="7 8">
    <name type="scientific">Luteimonas salinilitoris</name>
    <dbReference type="NCBI Taxonomy" id="3237697"/>
    <lineage>
        <taxon>Bacteria</taxon>
        <taxon>Pseudomonadati</taxon>
        <taxon>Pseudomonadota</taxon>
        <taxon>Gammaproteobacteria</taxon>
        <taxon>Lysobacterales</taxon>
        <taxon>Lysobacteraceae</taxon>
        <taxon>Luteimonas</taxon>
    </lineage>
</organism>
<feature type="transmembrane region" description="Helical" evidence="5">
    <location>
        <begin position="332"/>
        <end position="350"/>
    </location>
</feature>
<evidence type="ECO:0000313" key="8">
    <source>
        <dbReference type="Proteomes" id="UP001566331"/>
    </source>
</evidence>
<comment type="subcellular location">
    <subcellularLocation>
        <location evidence="1">Membrane</location>
        <topology evidence="1">Multi-pass membrane protein</topology>
    </subcellularLocation>
</comment>
<proteinExistence type="predicted"/>
<evidence type="ECO:0000256" key="4">
    <source>
        <dbReference type="ARBA" id="ARBA00023136"/>
    </source>
</evidence>
<dbReference type="InterPro" id="IPR051533">
    <property type="entry name" value="WaaL-like"/>
</dbReference>
<dbReference type="PANTHER" id="PTHR37422:SF21">
    <property type="entry name" value="EXOQ-LIKE PROTEIN"/>
    <property type="match status" value="1"/>
</dbReference>
<reference evidence="7 8" key="1">
    <citation type="submission" date="2024-07" db="EMBL/GenBank/DDBJ databases">
        <title>Luteimonas salilacus sp. nov., isolated from the shore soil of Salt Lake in Tibet of China.</title>
        <authorList>
            <person name="Zhang X."/>
            <person name="Li A."/>
        </authorList>
    </citation>
    <scope>NUCLEOTIDE SEQUENCE [LARGE SCALE GENOMIC DNA]</scope>
    <source>
        <strain evidence="7 8">B3-2-R+30</strain>
    </source>
</reference>
<keyword evidence="2 5" id="KW-0812">Transmembrane</keyword>
<keyword evidence="4 5" id="KW-0472">Membrane</keyword>
<dbReference type="Proteomes" id="UP001566331">
    <property type="component" value="Unassembled WGS sequence"/>
</dbReference>
<keyword evidence="3 5" id="KW-1133">Transmembrane helix</keyword>
<keyword evidence="7" id="KW-0436">Ligase</keyword>
<gene>
    <name evidence="7" type="ORF">AB6713_05235</name>
</gene>
<keyword evidence="8" id="KW-1185">Reference proteome</keyword>
<evidence type="ECO:0000256" key="2">
    <source>
        <dbReference type="ARBA" id="ARBA00022692"/>
    </source>
</evidence>
<dbReference type="InterPro" id="IPR007016">
    <property type="entry name" value="O-antigen_ligase-rel_domated"/>
</dbReference>
<dbReference type="EMBL" id="JBFWIC010000005">
    <property type="protein sequence ID" value="MEZ0474021.1"/>
    <property type="molecule type" value="Genomic_DNA"/>
</dbReference>
<evidence type="ECO:0000256" key="5">
    <source>
        <dbReference type="SAM" id="Phobius"/>
    </source>
</evidence>
<name>A0ABV4HQA9_9GAMM</name>
<feature type="transmembrane region" description="Helical" evidence="5">
    <location>
        <begin position="222"/>
        <end position="240"/>
    </location>
</feature>
<feature type="transmembrane region" description="Helical" evidence="5">
    <location>
        <begin position="102"/>
        <end position="123"/>
    </location>
</feature>
<dbReference type="Pfam" id="PF04932">
    <property type="entry name" value="Wzy_C"/>
    <property type="match status" value="1"/>
</dbReference>
<feature type="transmembrane region" description="Helical" evidence="5">
    <location>
        <begin position="252"/>
        <end position="272"/>
    </location>
</feature>
<feature type="transmembrane region" description="Helical" evidence="5">
    <location>
        <begin position="200"/>
        <end position="216"/>
    </location>
</feature>